<dbReference type="RefSeq" id="XP_062651717.1">
    <property type="nucleotide sequence ID" value="XM_062794469.1"/>
</dbReference>
<dbReference type="InterPro" id="IPR022357">
    <property type="entry name" value="MIP_CS"/>
</dbReference>
<dbReference type="EMBL" id="MU853224">
    <property type="protein sequence ID" value="KAK4127946.1"/>
    <property type="molecule type" value="Genomic_DNA"/>
</dbReference>
<dbReference type="GO" id="GO:0004015">
    <property type="term" value="F:adenosylmethionine-8-amino-7-oxononanoate transaminase activity"/>
    <property type="evidence" value="ECO:0007669"/>
    <property type="project" value="TreeGrafter"/>
</dbReference>
<dbReference type="SUPFAM" id="SSF52540">
    <property type="entry name" value="P-loop containing nucleoside triphosphate hydrolases"/>
    <property type="match status" value="1"/>
</dbReference>
<name>A0AAN6U8Q0_9PEZI</name>
<comment type="subcellular location">
    <subcellularLocation>
        <location evidence="1">Mitochondrion</location>
    </subcellularLocation>
</comment>
<organism evidence="4 5">
    <name type="scientific">Parathielavia appendiculata</name>
    <dbReference type="NCBI Taxonomy" id="2587402"/>
    <lineage>
        <taxon>Eukaryota</taxon>
        <taxon>Fungi</taxon>
        <taxon>Dikarya</taxon>
        <taxon>Ascomycota</taxon>
        <taxon>Pezizomycotina</taxon>
        <taxon>Sordariomycetes</taxon>
        <taxon>Sordariomycetidae</taxon>
        <taxon>Sordariales</taxon>
        <taxon>Chaetomiaceae</taxon>
        <taxon>Parathielavia</taxon>
    </lineage>
</organism>
<dbReference type="PANTHER" id="PTHR42684">
    <property type="entry name" value="ADENOSYLMETHIONINE-8-AMINO-7-OXONONANOATE AMINOTRANSFERASE"/>
    <property type="match status" value="1"/>
</dbReference>
<gene>
    <name evidence="4" type="ORF">N657DRAFT_654029</name>
</gene>
<proteinExistence type="inferred from homology"/>
<dbReference type="InterPro" id="IPR005814">
    <property type="entry name" value="Aminotrans_3"/>
</dbReference>
<dbReference type="Pfam" id="PF13500">
    <property type="entry name" value="AAA_26"/>
    <property type="match status" value="1"/>
</dbReference>
<dbReference type="PROSITE" id="PS00600">
    <property type="entry name" value="AA_TRANSFER_CLASS_3"/>
    <property type="match status" value="1"/>
</dbReference>
<dbReference type="CDD" id="cd03109">
    <property type="entry name" value="DTBS"/>
    <property type="match status" value="1"/>
</dbReference>
<comment type="caution">
    <text evidence="4">The sequence shown here is derived from an EMBL/GenBank/DDBJ whole genome shotgun (WGS) entry which is preliminary data.</text>
</comment>
<dbReference type="Gene3D" id="3.40.640.10">
    <property type="entry name" value="Type I PLP-dependent aspartate aminotransferase-like (Major domain)"/>
    <property type="match status" value="1"/>
</dbReference>
<dbReference type="InterPro" id="IPR015421">
    <property type="entry name" value="PyrdxlP-dep_Trfase_major"/>
</dbReference>
<dbReference type="InterPro" id="IPR027417">
    <property type="entry name" value="P-loop_NTPase"/>
</dbReference>
<protein>
    <submittedName>
        <fullName evidence="4">PLP-dependent transferase</fullName>
    </submittedName>
</protein>
<dbReference type="GO" id="GO:0004141">
    <property type="term" value="F:dethiobiotin synthase activity"/>
    <property type="evidence" value="ECO:0007669"/>
    <property type="project" value="InterPro"/>
</dbReference>
<dbReference type="SUPFAM" id="SSF53383">
    <property type="entry name" value="PLP-dependent transferases"/>
    <property type="match status" value="1"/>
</dbReference>
<dbReference type="InterPro" id="IPR004472">
    <property type="entry name" value="DTB_synth_BioD"/>
</dbReference>
<dbReference type="Gene3D" id="3.40.50.300">
    <property type="entry name" value="P-loop containing nucleotide triphosphate hydrolases"/>
    <property type="match status" value="1"/>
</dbReference>
<accession>A0AAN6U8Q0</accession>
<evidence type="ECO:0000313" key="5">
    <source>
        <dbReference type="Proteomes" id="UP001302602"/>
    </source>
</evidence>
<sequence>MLRIPIPAPTGSLLWRSLRVYQIYGANTDVGKTIFTTLLCITARRHWRNEETVFLKPVSTGAAEDADDRHIQRFAPGTVAKTLFQYDLAVSPHLAARRSNHAIPSDGALLAEISGFAARHASRGGGWLFVETAGGVHSPSPSGSTQADLYMPLRLPIVLVGDSKLGGISQTISAFESLRMRGYDVETVLLFRETQYQNHVYLAEYFGERHGIPVRTVPAPPKRADDPRADALLMDGYYSSQESGSCAEGGELHSTLMHLDARHQSRLTRLDSMAIAASQKIWYPFTQQRHLTPSQILVINSARGDYFQTLVSSTPSGPAPATGTGTVPFPSKASPVLQPSFDASASWWTQGLGHANPSLTLAASYAAGRYGHVMFAEAVHEPALALAETLLDGMASTSFRSGVGGGSSTKKHSPPRLSRVFFSDNGSTGVEVAVKMALRAARVRYGYGYGREKVGEEEEGLGVLGLQGSYHGDTIGAMDCSAPGVFNEKVEWYRGRGFWFGHPVVECRGGKWMVSGFPEGMMREDGCGEVEYPSLSDVFDVEAREARGEGRVYEKFIRRTLEELTGQGRRFGALMIEPVVLGAGGMLMVDPLFQRTLVNVVRQSSALFSRNGTTYPSADDDGTTWTGLPVIFDEVFTGLYRLGRFSAASFLGVDADISVHAKLLTGGLVPLSVTLASESIFRAFESDDKSDALLHGHSYTAHPVGCQVALESIREMQRMEARGDWDWARDASGAQTLEVLSASDLVWSVWSPEFVLWVSQLPASFVGGVWALGSVLTIRLTSVDGNQGYKGSAARAVRDALLQGRSGVGEARWNVHSRVLGNTLYLMAGQKTTQESVRLVQDLLRDALLKAQNAQQH</sequence>
<evidence type="ECO:0000256" key="2">
    <source>
        <dbReference type="ARBA" id="ARBA00022576"/>
    </source>
</evidence>
<evidence type="ECO:0000256" key="3">
    <source>
        <dbReference type="ARBA" id="ARBA00022679"/>
    </source>
</evidence>
<keyword evidence="5" id="KW-1185">Reference proteome</keyword>
<evidence type="ECO:0000256" key="1">
    <source>
        <dbReference type="ARBA" id="ARBA00004173"/>
    </source>
</evidence>
<dbReference type="GO" id="GO:0005739">
    <property type="term" value="C:mitochondrion"/>
    <property type="evidence" value="ECO:0007669"/>
    <property type="project" value="UniProtKB-SubCell"/>
</dbReference>
<keyword evidence="2" id="KW-0032">Aminotransferase</keyword>
<dbReference type="GO" id="GO:0030170">
    <property type="term" value="F:pyridoxal phosphate binding"/>
    <property type="evidence" value="ECO:0007669"/>
    <property type="project" value="InterPro"/>
</dbReference>
<evidence type="ECO:0000313" key="4">
    <source>
        <dbReference type="EMBL" id="KAK4127946.1"/>
    </source>
</evidence>
<reference evidence="4" key="2">
    <citation type="submission" date="2023-05" db="EMBL/GenBank/DDBJ databases">
        <authorList>
            <consortium name="Lawrence Berkeley National Laboratory"/>
            <person name="Steindorff A."/>
            <person name="Hensen N."/>
            <person name="Bonometti L."/>
            <person name="Westerberg I."/>
            <person name="Brannstrom I.O."/>
            <person name="Guillou S."/>
            <person name="Cros-Aarteil S."/>
            <person name="Calhoun S."/>
            <person name="Haridas S."/>
            <person name="Kuo A."/>
            <person name="Mondo S."/>
            <person name="Pangilinan J."/>
            <person name="Riley R."/>
            <person name="Labutti K."/>
            <person name="Andreopoulos B."/>
            <person name="Lipzen A."/>
            <person name="Chen C."/>
            <person name="Yanf M."/>
            <person name="Daum C."/>
            <person name="Ng V."/>
            <person name="Clum A."/>
            <person name="Ohm R."/>
            <person name="Martin F."/>
            <person name="Silar P."/>
            <person name="Natvig D."/>
            <person name="Lalanne C."/>
            <person name="Gautier V."/>
            <person name="Ament-Velasquez S.L."/>
            <person name="Kruys A."/>
            <person name="Hutchinson M.I."/>
            <person name="Powell A.J."/>
            <person name="Barry K."/>
            <person name="Miller A.N."/>
            <person name="Grigoriev I.V."/>
            <person name="Debuchy R."/>
            <person name="Gladieux P."/>
            <person name="Thoren M.H."/>
            <person name="Johannesson H."/>
        </authorList>
    </citation>
    <scope>NUCLEOTIDE SEQUENCE</scope>
    <source>
        <strain evidence="4">CBS 731.68</strain>
    </source>
</reference>
<dbReference type="InterPro" id="IPR049704">
    <property type="entry name" value="Aminotrans_3_PPA_site"/>
</dbReference>
<keyword evidence="3 4" id="KW-0808">Transferase</keyword>
<dbReference type="GO" id="GO:0009102">
    <property type="term" value="P:biotin biosynthetic process"/>
    <property type="evidence" value="ECO:0007669"/>
    <property type="project" value="InterPro"/>
</dbReference>
<dbReference type="PANTHER" id="PTHR42684:SF3">
    <property type="entry name" value="ADENOSYLMETHIONINE-8-AMINO-7-OXONONANOATE AMINOTRANSFERASE"/>
    <property type="match status" value="1"/>
</dbReference>
<dbReference type="Proteomes" id="UP001302602">
    <property type="component" value="Unassembled WGS sequence"/>
</dbReference>
<dbReference type="AlphaFoldDB" id="A0AAN6U8Q0"/>
<dbReference type="GO" id="GO:0005524">
    <property type="term" value="F:ATP binding"/>
    <property type="evidence" value="ECO:0007669"/>
    <property type="project" value="InterPro"/>
</dbReference>
<dbReference type="GeneID" id="87831238"/>
<reference evidence="4" key="1">
    <citation type="journal article" date="2023" name="Mol. Phylogenet. Evol.">
        <title>Genome-scale phylogeny and comparative genomics of the fungal order Sordariales.</title>
        <authorList>
            <person name="Hensen N."/>
            <person name="Bonometti L."/>
            <person name="Westerberg I."/>
            <person name="Brannstrom I.O."/>
            <person name="Guillou S."/>
            <person name="Cros-Aarteil S."/>
            <person name="Calhoun S."/>
            <person name="Haridas S."/>
            <person name="Kuo A."/>
            <person name="Mondo S."/>
            <person name="Pangilinan J."/>
            <person name="Riley R."/>
            <person name="LaButti K."/>
            <person name="Andreopoulos B."/>
            <person name="Lipzen A."/>
            <person name="Chen C."/>
            <person name="Yan M."/>
            <person name="Daum C."/>
            <person name="Ng V."/>
            <person name="Clum A."/>
            <person name="Steindorff A."/>
            <person name="Ohm R.A."/>
            <person name="Martin F."/>
            <person name="Silar P."/>
            <person name="Natvig D.O."/>
            <person name="Lalanne C."/>
            <person name="Gautier V."/>
            <person name="Ament-Velasquez S.L."/>
            <person name="Kruys A."/>
            <person name="Hutchinson M.I."/>
            <person name="Powell A.J."/>
            <person name="Barry K."/>
            <person name="Miller A.N."/>
            <person name="Grigoriev I.V."/>
            <person name="Debuchy R."/>
            <person name="Gladieux P."/>
            <person name="Hiltunen Thoren M."/>
            <person name="Johannesson H."/>
        </authorList>
    </citation>
    <scope>NUCLEOTIDE SEQUENCE</scope>
    <source>
        <strain evidence="4">CBS 731.68</strain>
    </source>
</reference>
<dbReference type="HAMAP" id="MF_00336">
    <property type="entry name" value="BioD"/>
    <property type="match status" value="1"/>
</dbReference>
<dbReference type="GO" id="GO:0000287">
    <property type="term" value="F:magnesium ion binding"/>
    <property type="evidence" value="ECO:0007669"/>
    <property type="project" value="InterPro"/>
</dbReference>
<dbReference type="InterPro" id="IPR015424">
    <property type="entry name" value="PyrdxlP-dep_Trfase"/>
</dbReference>
<dbReference type="Pfam" id="PF00202">
    <property type="entry name" value="Aminotran_3"/>
    <property type="match status" value="2"/>
</dbReference>
<dbReference type="PROSITE" id="PS00221">
    <property type="entry name" value="MIP"/>
    <property type="match status" value="1"/>
</dbReference>